<dbReference type="GO" id="GO:0031932">
    <property type="term" value="C:TORC2 complex"/>
    <property type="evidence" value="ECO:0007669"/>
    <property type="project" value="InterPro"/>
</dbReference>
<dbReference type="EMBL" id="MLAK01000915">
    <property type="protein sequence ID" value="OHT01341.1"/>
    <property type="molecule type" value="Genomic_DNA"/>
</dbReference>
<name>A0A1J4JVN1_9EUKA</name>
<dbReference type="GO" id="GO:0032956">
    <property type="term" value="P:regulation of actin cytoskeleton organization"/>
    <property type="evidence" value="ECO:0007669"/>
    <property type="project" value="TreeGrafter"/>
</dbReference>
<dbReference type="RefSeq" id="XP_068354477.1">
    <property type="nucleotide sequence ID" value="XM_068493759.1"/>
</dbReference>
<reference evidence="5" key="1">
    <citation type="submission" date="2016-10" db="EMBL/GenBank/DDBJ databases">
        <authorList>
            <person name="Benchimol M."/>
            <person name="Almeida L.G."/>
            <person name="Vasconcelos A.T."/>
            <person name="Perreira-Neves A."/>
            <person name="Rosa I.A."/>
            <person name="Tasca T."/>
            <person name="Bogo M.R."/>
            <person name="de Souza W."/>
        </authorList>
    </citation>
    <scope>NUCLEOTIDE SEQUENCE [LARGE SCALE GENOMIC DNA]</scope>
    <source>
        <strain evidence="5">K</strain>
    </source>
</reference>
<dbReference type="InterPro" id="IPR036322">
    <property type="entry name" value="WD40_repeat_dom_sf"/>
</dbReference>
<feature type="repeat" description="WD" evidence="4">
    <location>
        <begin position="120"/>
        <end position="157"/>
    </location>
</feature>
<dbReference type="Proteomes" id="UP000179807">
    <property type="component" value="Unassembled WGS sequence"/>
</dbReference>
<protein>
    <submittedName>
        <fullName evidence="5">WD repeat-containing protein wat1</fullName>
    </submittedName>
</protein>
<evidence type="ECO:0000256" key="1">
    <source>
        <dbReference type="ARBA" id="ARBA00009890"/>
    </source>
</evidence>
<dbReference type="InterPro" id="IPR037588">
    <property type="entry name" value="MLST8"/>
</dbReference>
<dbReference type="Pfam" id="PF00400">
    <property type="entry name" value="WD40"/>
    <property type="match status" value="5"/>
</dbReference>
<keyword evidence="6" id="KW-1185">Reference proteome</keyword>
<evidence type="ECO:0000256" key="2">
    <source>
        <dbReference type="ARBA" id="ARBA00022574"/>
    </source>
</evidence>
<comment type="similarity">
    <text evidence="1">Belongs to the WD repeat LST8 family.</text>
</comment>
<comment type="caution">
    <text evidence="5">The sequence shown here is derived from an EMBL/GenBank/DDBJ whole genome shotgun (WGS) entry which is preliminary data.</text>
</comment>
<dbReference type="VEuPathDB" id="TrichDB:TRFO_07570"/>
<dbReference type="PROSITE" id="PS50294">
    <property type="entry name" value="WD_REPEATS_REGION"/>
    <property type="match status" value="1"/>
</dbReference>
<evidence type="ECO:0000313" key="6">
    <source>
        <dbReference type="Proteomes" id="UP000179807"/>
    </source>
</evidence>
<evidence type="ECO:0000313" key="5">
    <source>
        <dbReference type="EMBL" id="OHT01341.1"/>
    </source>
</evidence>
<proteinExistence type="inferred from homology"/>
<feature type="repeat" description="WD" evidence="4">
    <location>
        <begin position="246"/>
        <end position="287"/>
    </location>
</feature>
<organism evidence="5 6">
    <name type="scientific">Tritrichomonas foetus</name>
    <dbReference type="NCBI Taxonomy" id="1144522"/>
    <lineage>
        <taxon>Eukaryota</taxon>
        <taxon>Metamonada</taxon>
        <taxon>Parabasalia</taxon>
        <taxon>Tritrichomonadida</taxon>
        <taxon>Tritrichomonadidae</taxon>
        <taxon>Tritrichomonas</taxon>
    </lineage>
</organism>
<sequence>MTNPNPFVLTAGYDLIVTMTPIWKDQVTPHLRNITVANSQVNRIVVTHDNKVALASNPYVLIYDIFSSSGKATQYTGHITNVTDMCFYQNIFYSCSEDRSWQFWDRTQSLTRAVKKIPTTSALNSMALSPNGNYLFTANEKGQVEMWDTSTFKSITSIKLSQLPVRSISLSSDGTKLVAACQDGNAFVLNVTSEGLTELNKFKAHTDVIIQCAISPDQQTFVTTSADSTAKLWDLNSCELKYTLAEQNQKKWVWDAAYTNDSKFVVTGGTDKAYRTWDVQTGSMVFKNDSSHSKGITALAIFNPQK</sequence>
<dbReference type="GeneID" id="94828463"/>
<dbReference type="SMART" id="SM00320">
    <property type="entry name" value="WD40"/>
    <property type="match status" value="5"/>
</dbReference>
<dbReference type="AlphaFoldDB" id="A0A1J4JVN1"/>
<dbReference type="PANTHER" id="PTHR19842">
    <property type="entry name" value="G BETA-LIKE PROTEIN GBL"/>
    <property type="match status" value="1"/>
</dbReference>
<dbReference type="OrthoDB" id="400at2759"/>
<evidence type="ECO:0000256" key="4">
    <source>
        <dbReference type="PROSITE-ProRule" id="PRU00221"/>
    </source>
</evidence>
<evidence type="ECO:0000256" key="3">
    <source>
        <dbReference type="ARBA" id="ARBA00022737"/>
    </source>
</evidence>
<dbReference type="GO" id="GO:0031929">
    <property type="term" value="P:TOR signaling"/>
    <property type="evidence" value="ECO:0007669"/>
    <property type="project" value="InterPro"/>
</dbReference>
<accession>A0A1J4JVN1</accession>
<keyword evidence="3" id="KW-0677">Repeat</keyword>
<gene>
    <name evidence="5" type="primary">wat1</name>
    <name evidence="5" type="ORF">TRFO_07570</name>
</gene>
<dbReference type="SUPFAM" id="SSF50978">
    <property type="entry name" value="WD40 repeat-like"/>
    <property type="match status" value="1"/>
</dbReference>
<dbReference type="PANTHER" id="PTHR19842:SF0">
    <property type="entry name" value="TARGET OF RAPAMYCIN COMPLEX SUBUNIT LST8"/>
    <property type="match status" value="1"/>
</dbReference>
<keyword evidence="2 4" id="KW-0853">WD repeat</keyword>
<dbReference type="PRINTS" id="PR00320">
    <property type="entry name" value="GPROTEINBRPT"/>
</dbReference>
<dbReference type="InterPro" id="IPR015943">
    <property type="entry name" value="WD40/YVTN_repeat-like_dom_sf"/>
</dbReference>
<dbReference type="Gene3D" id="2.130.10.10">
    <property type="entry name" value="YVTN repeat-like/Quinoprotein amine dehydrogenase"/>
    <property type="match status" value="1"/>
</dbReference>
<dbReference type="InterPro" id="IPR001680">
    <property type="entry name" value="WD40_rpt"/>
</dbReference>
<dbReference type="PROSITE" id="PS50082">
    <property type="entry name" value="WD_REPEATS_2"/>
    <property type="match status" value="3"/>
</dbReference>
<feature type="repeat" description="WD" evidence="4">
    <location>
        <begin position="202"/>
        <end position="243"/>
    </location>
</feature>
<dbReference type="GO" id="GO:0031931">
    <property type="term" value="C:TORC1 complex"/>
    <property type="evidence" value="ECO:0007669"/>
    <property type="project" value="InterPro"/>
</dbReference>
<dbReference type="InterPro" id="IPR020472">
    <property type="entry name" value="WD40_PAC1"/>
</dbReference>